<comment type="similarity">
    <text evidence="2">Belongs to the aminoglycoside phosphotransferase family.</text>
</comment>
<sequence length="101" mass="11255">MSIKDSKPNLSHSQAIEIIKRLYGLTVSVIRPLPSYDDQNFYMAPSEGGEYVLKVMNSADSKNVTVTELQTHAMNFLHQRGLPAQTALPTLTGQLMSLEEF</sequence>
<evidence type="ECO:0000256" key="5">
    <source>
        <dbReference type="ARBA" id="ARBA00022777"/>
    </source>
</evidence>
<dbReference type="EMBL" id="JAMKFB020000022">
    <property type="protein sequence ID" value="KAL0159364.1"/>
    <property type="molecule type" value="Genomic_DNA"/>
</dbReference>
<evidence type="ECO:0000256" key="3">
    <source>
        <dbReference type="ARBA" id="ARBA00022490"/>
    </source>
</evidence>
<evidence type="ECO:0000313" key="7">
    <source>
        <dbReference type="Proteomes" id="UP001529510"/>
    </source>
</evidence>
<dbReference type="GO" id="GO:0016301">
    <property type="term" value="F:kinase activity"/>
    <property type="evidence" value="ECO:0007669"/>
    <property type="project" value="UniProtKB-KW"/>
</dbReference>
<evidence type="ECO:0000313" key="6">
    <source>
        <dbReference type="EMBL" id="KAL0159364.1"/>
    </source>
</evidence>
<evidence type="ECO:0000256" key="1">
    <source>
        <dbReference type="ARBA" id="ARBA00004496"/>
    </source>
</evidence>
<dbReference type="PANTHER" id="PTHR21064:SF1">
    <property type="entry name" value="HYDROXYLYSINE KINASE"/>
    <property type="match status" value="1"/>
</dbReference>
<keyword evidence="3" id="KW-0963">Cytoplasm</keyword>
<dbReference type="PANTHER" id="PTHR21064">
    <property type="entry name" value="AMINOGLYCOSIDE PHOSPHOTRANSFERASE DOMAIN-CONTAINING PROTEIN-RELATED"/>
    <property type="match status" value="1"/>
</dbReference>
<dbReference type="InterPro" id="IPR011009">
    <property type="entry name" value="Kinase-like_dom_sf"/>
</dbReference>
<organism evidence="6 7">
    <name type="scientific">Cirrhinus mrigala</name>
    <name type="common">Mrigala</name>
    <dbReference type="NCBI Taxonomy" id="683832"/>
    <lineage>
        <taxon>Eukaryota</taxon>
        <taxon>Metazoa</taxon>
        <taxon>Chordata</taxon>
        <taxon>Craniata</taxon>
        <taxon>Vertebrata</taxon>
        <taxon>Euteleostomi</taxon>
        <taxon>Actinopterygii</taxon>
        <taxon>Neopterygii</taxon>
        <taxon>Teleostei</taxon>
        <taxon>Ostariophysi</taxon>
        <taxon>Cypriniformes</taxon>
        <taxon>Cyprinidae</taxon>
        <taxon>Labeoninae</taxon>
        <taxon>Labeonini</taxon>
        <taxon>Cirrhinus</taxon>
    </lineage>
</organism>
<evidence type="ECO:0000256" key="4">
    <source>
        <dbReference type="ARBA" id="ARBA00022679"/>
    </source>
</evidence>
<evidence type="ECO:0000256" key="2">
    <source>
        <dbReference type="ARBA" id="ARBA00006219"/>
    </source>
</evidence>
<dbReference type="GO" id="GO:0005737">
    <property type="term" value="C:cytoplasm"/>
    <property type="evidence" value="ECO:0007669"/>
    <property type="project" value="UniProtKB-SubCell"/>
</dbReference>
<keyword evidence="4" id="KW-0808">Transferase</keyword>
<proteinExistence type="inferred from homology"/>
<reference evidence="6 7" key="1">
    <citation type="submission" date="2024-05" db="EMBL/GenBank/DDBJ databases">
        <title>Genome sequencing and assembly of Indian major carp, Cirrhinus mrigala (Hamilton, 1822).</title>
        <authorList>
            <person name="Mohindra V."/>
            <person name="Chowdhury L.M."/>
            <person name="Lal K."/>
            <person name="Jena J.K."/>
        </authorList>
    </citation>
    <scope>NUCLEOTIDE SEQUENCE [LARGE SCALE GENOMIC DNA]</scope>
    <source>
        <strain evidence="6">CM1030</strain>
        <tissue evidence="6">Blood</tissue>
    </source>
</reference>
<dbReference type="Proteomes" id="UP001529510">
    <property type="component" value="Unassembled WGS sequence"/>
</dbReference>
<dbReference type="FunFam" id="3.30.200.20:FF:000549">
    <property type="entry name" value="hydroxylysine kinase"/>
    <property type="match status" value="1"/>
</dbReference>
<evidence type="ECO:0008006" key="8">
    <source>
        <dbReference type="Google" id="ProtNLM"/>
    </source>
</evidence>
<dbReference type="SUPFAM" id="SSF56112">
    <property type="entry name" value="Protein kinase-like (PK-like)"/>
    <property type="match status" value="1"/>
</dbReference>
<dbReference type="InterPro" id="IPR050249">
    <property type="entry name" value="Pseudomonas-type_ThrB"/>
</dbReference>
<dbReference type="AlphaFoldDB" id="A0ABD0NBB9"/>
<protein>
    <recommendedName>
        <fullName evidence="8">Aminoglycoside phosphotransferase domain-containing protein</fullName>
    </recommendedName>
</protein>
<keyword evidence="7" id="KW-1185">Reference proteome</keyword>
<accession>A0ABD0NBB9</accession>
<gene>
    <name evidence="6" type="ORF">M9458_043089</name>
</gene>
<comment type="subcellular location">
    <subcellularLocation>
        <location evidence="1">Cytoplasm</location>
    </subcellularLocation>
</comment>
<comment type="caution">
    <text evidence="6">The sequence shown here is derived from an EMBL/GenBank/DDBJ whole genome shotgun (WGS) entry which is preliminary data.</text>
</comment>
<dbReference type="Gene3D" id="3.30.200.20">
    <property type="entry name" value="Phosphorylase Kinase, domain 1"/>
    <property type="match status" value="1"/>
</dbReference>
<keyword evidence="5" id="KW-0418">Kinase</keyword>
<feature type="non-terminal residue" evidence="6">
    <location>
        <position position="101"/>
    </location>
</feature>
<name>A0ABD0NBB9_CIRMR</name>